<feature type="signal peptide" evidence="4">
    <location>
        <begin position="1"/>
        <end position="21"/>
    </location>
</feature>
<dbReference type="Proteomes" id="UP001364617">
    <property type="component" value="Unassembled WGS sequence"/>
</dbReference>
<comment type="caution">
    <text evidence="1">Lacks conserved residue(s) required for the propagation of feature annotation.</text>
</comment>
<dbReference type="GO" id="GO:0042127">
    <property type="term" value="P:regulation of cell population proliferation"/>
    <property type="evidence" value="ECO:0007669"/>
    <property type="project" value="TreeGrafter"/>
</dbReference>
<organism evidence="6 7">
    <name type="scientific">Phoxinus phoxinus</name>
    <name type="common">Eurasian minnow</name>
    <dbReference type="NCBI Taxonomy" id="58324"/>
    <lineage>
        <taxon>Eukaryota</taxon>
        <taxon>Metazoa</taxon>
        <taxon>Chordata</taxon>
        <taxon>Craniata</taxon>
        <taxon>Vertebrata</taxon>
        <taxon>Euteleostomi</taxon>
        <taxon>Actinopterygii</taxon>
        <taxon>Neopterygii</taxon>
        <taxon>Teleostei</taxon>
        <taxon>Ostariophysi</taxon>
        <taxon>Cypriniformes</taxon>
        <taxon>Leuciscidae</taxon>
        <taxon>Phoxininae</taxon>
        <taxon>Phoxinus</taxon>
    </lineage>
</organism>
<comment type="caution">
    <text evidence="6">The sequence shown here is derived from an EMBL/GenBank/DDBJ whole genome shotgun (WGS) entry which is preliminary data.</text>
</comment>
<feature type="domain" description="TNFR-Cys" evidence="5">
    <location>
        <begin position="67"/>
        <end position="110"/>
    </location>
</feature>
<keyword evidence="3" id="KW-0472">Membrane</keyword>
<gene>
    <name evidence="6" type="ORF">R3I93_020130</name>
</gene>
<dbReference type="AlphaFoldDB" id="A0AAN9GSX0"/>
<sequence length="278" mass="30483">MDLLWRMKLLYGLVLAVLVLAEGHSEESGCMDWENSDNLKDVCCKKCHPGNRLAHECGPDPMLLCAPCENDTFIDANTDTNRMICRRCYQCTGGGMRVKEKCTASRDTVCGCSQGYRCANDKCSHCLKECGKGEQPAGRGKCEPCPPGMYNDKIHQPCVNWTRCTPDHQIIVPGSSSKDVICGLTPHTEPTAKSDADSMVTVILIIFGLLCVTPVATILILEWRRRKLTHKERKQPGGATQTCGPEEVSFCFPQQEHGSSSQSSVESLLSQSIGPLEA</sequence>
<evidence type="ECO:0000259" key="5">
    <source>
        <dbReference type="PROSITE" id="PS50050"/>
    </source>
</evidence>
<dbReference type="SMART" id="SM00208">
    <property type="entry name" value="TNFR"/>
    <property type="match status" value="2"/>
</dbReference>
<keyword evidence="7" id="KW-1185">Reference proteome</keyword>
<keyword evidence="3" id="KW-0812">Transmembrane</keyword>
<dbReference type="SUPFAM" id="SSF57586">
    <property type="entry name" value="TNF receptor-like"/>
    <property type="match status" value="2"/>
</dbReference>
<evidence type="ECO:0000256" key="1">
    <source>
        <dbReference type="PROSITE-ProRule" id="PRU00206"/>
    </source>
</evidence>
<protein>
    <recommendedName>
        <fullName evidence="5">TNFR-Cys domain-containing protein</fullName>
    </recommendedName>
</protein>
<dbReference type="Gene3D" id="2.10.50.10">
    <property type="entry name" value="Tumor Necrosis Factor Receptor, subunit A, domain 2"/>
    <property type="match status" value="2"/>
</dbReference>
<proteinExistence type="predicted"/>
<feature type="transmembrane region" description="Helical" evidence="3">
    <location>
        <begin position="199"/>
        <end position="221"/>
    </location>
</feature>
<dbReference type="GO" id="GO:0038023">
    <property type="term" value="F:signaling receptor activity"/>
    <property type="evidence" value="ECO:0007669"/>
    <property type="project" value="TreeGrafter"/>
</dbReference>
<keyword evidence="4" id="KW-0732">Signal</keyword>
<evidence type="ECO:0000256" key="4">
    <source>
        <dbReference type="SAM" id="SignalP"/>
    </source>
</evidence>
<dbReference type="InterPro" id="IPR001368">
    <property type="entry name" value="TNFR/NGFR_Cys_rich_reg"/>
</dbReference>
<evidence type="ECO:0000313" key="7">
    <source>
        <dbReference type="Proteomes" id="UP001364617"/>
    </source>
</evidence>
<accession>A0AAN9GSX0</accession>
<name>A0AAN9GSX0_9TELE</name>
<feature type="compositionally biased region" description="Low complexity" evidence="2">
    <location>
        <begin position="259"/>
        <end position="272"/>
    </location>
</feature>
<keyword evidence="3" id="KW-1133">Transmembrane helix</keyword>
<reference evidence="6 7" key="1">
    <citation type="submission" date="2024-02" db="EMBL/GenBank/DDBJ databases">
        <title>Chromosome-level genome assembly of the Eurasian Minnow (Phoxinus phoxinus).</title>
        <authorList>
            <person name="Oriowo T.O."/>
            <person name="Martin S."/>
            <person name="Stange M."/>
            <person name="Chrysostomakis Y."/>
            <person name="Brown T."/>
            <person name="Winkler S."/>
            <person name="Kukowka S."/>
            <person name="Myers E.W."/>
            <person name="Bohne A."/>
        </authorList>
    </citation>
    <scope>NUCLEOTIDE SEQUENCE [LARGE SCALE GENOMIC DNA]</scope>
    <source>
        <strain evidence="6">ZFMK-TIS-60720</strain>
        <tissue evidence="6">Whole Organism</tissue>
    </source>
</reference>
<dbReference type="PANTHER" id="PTHR47139:SF4">
    <property type="entry name" value="TUMOR NECROSIS FACTOR RECEPTOR SUPERFAMILY MEMBER 9 ISOFORM X1-RELATED"/>
    <property type="match status" value="1"/>
</dbReference>
<dbReference type="EMBL" id="JAYKXH010000022">
    <property type="protein sequence ID" value="KAK7127449.1"/>
    <property type="molecule type" value="Genomic_DNA"/>
</dbReference>
<feature type="repeat" description="TNFR-Cys" evidence="1">
    <location>
        <begin position="67"/>
        <end position="110"/>
    </location>
</feature>
<evidence type="ECO:0000313" key="6">
    <source>
        <dbReference type="EMBL" id="KAK7127449.1"/>
    </source>
</evidence>
<feature type="region of interest" description="Disordered" evidence="2">
    <location>
        <begin position="251"/>
        <end position="278"/>
    </location>
</feature>
<evidence type="ECO:0000256" key="3">
    <source>
        <dbReference type="SAM" id="Phobius"/>
    </source>
</evidence>
<evidence type="ECO:0000256" key="2">
    <source>
        <dbReference type="SAM" id="MobiDB-lite"/>
    </source>
</evidence>
<dbReference type="PANTHER" id="PTHR47139">
    <property type="entry name" value="TUMOR NECROSIS FACTOR RECEPTOR SUPERFAMILY MEMBER 9"/>
    <property type="match status" value="1"/>
</dbReference>
<dbReference type="Pfam" id="PF00020">
    <property type="entry name" value="TNFR_c6"/>
    <property type="match status" value="2"/>
</dbReference>
<feature type="chain" id="PRO_5042918693" description="TNFR-Cys domain-containing protein" evidence="4">
    <location>
        <begin position="22"/>
        <end position="278"/>
    </location>
</feature>
<dbReference type="PROSITE" id="PS50050">
    <property type="entry name" value="TNFR_NGFR_2"/>
    <property type="match status" value="1"/>
</dbReference>